<dbReference type="RefSeq" id="WP_345196869.1">
    <property type="nucleotide sequence ID" value="NZ_BAABFL010000411.1"/>
</dbReference>
<dbReference type="Proteomes" id="UP001500604">
    <property type="component" value="Unassembled WGS sequence"/>
</dbReference>
<evidence type="ECO:0000313" key="4">
    <source>
        <dbReference type="Proteomes" id="UP001500604"/>
    </source>
</evidence>
<proteinExistence type="predicted"/>
<keyword evidence="4" id="KW-1185">Reference proteome</keyword>
<keyword evidence="2" id="KW-1133">Transmembrane helix</keyword>
<keyword evidence="2" id="KW-0812">Transmembrane</keyword>
<comment type="caution">
    <text evidence="3">The sequence shown here is derived from an EMBL/GenBank/DDBJ whole genome shotgun (WGS) entry which is preliminary data.</text>
</comment>
<dbReference type="EMBL" id="BAABFL010000411">
    <property type="protein sequence ID" value="GAA4650650.1"/>
    <property type="molecule type" value="Genomic_DNA"/>
</dbReference>
<name>A0ABP8V5W3_9GAMM</name>
<feature type="compositionally biased region" description="Polar residues" evidence="1">
    <location>
        <begin position="9"/>
        <end position="43"/>
    </location>
</feature>
<keyword evidence="2" id="KW-0472">Membrane</keyword>
<organism evidence="3 4">
    <name type="scientific">Kistimonas scapharcae</name>
    <dbReference type="NCBI Taxonomy" id="1036133"/>
    <lineage>
        <taxon>Bacteria</taxon>
        <taxon>Pseudomonadati</taxon>
        <taxon>Pseudomonadota</taxon>
        <taxon>Gammaproteobacteria</taxon>
        <taxon>Oceanospirillales</taxon>
        <taxon>Endozoicomonadaceae</taxon>
        <taxon>Kistimonas</taxon>
    </lineage>
</organism>
<accession>A0ABP8V5W3</accession>
<reference evidence="4" key="1">
    <citation type="journal article" date="2019" name="Int. J. Syst. Evol. Microbiol.">
        <title>The Global Catalogue of Microorganisms (GCM) 10K type strain sequencing project: providing services to taxonomists for standard genome sequencing and annotation.</title>
        <authorList>
            <consortium name="The Broad Institute Genomics Platform"/>
            <consortium name="The Broad Institute Genome Sequencing Center for Infectious Disease"/>
            <person name="Wu L."/>
            <person name="Ma J."/>
        </authorList>
    </citation>
    <scope>NUCLEOTIDE SEQUENCE [LARGE SCALE GENOMIC DNA]</scope>
    <source>
        <strain evidence="4">JCM 17805</strain>
    </source>
</reference>
<evidence type="ECO:0000256" key="1">
    <source>
        <dbReference type="SAM" id="MobiDB-lite"/>
    </source>
</evidence>
<sequence length="477" mass="54474">MSAPAQFHPLNSAQNYPTNQSKMTNTTPSAQSESYFPAGLQSQPQDNNQPRCLCDYIIQGVIVTCKLIITVVAVPLAAILGFFAGFIRVVFETFINRYRHYIKYHPGESWEEKLQIIEQLKAYHEQITDYFQMLKNHYSDQGLSLWKEVTDSSHMLSPHIRQQIIRHEENLNNKFEELKTFIKTLYTSEESRAKAPDENTDLQRIQREFNEELSALLTLWRKLDGKVNFFNPENNEVLATVIIKNDKPISKTDTTTLEDDIKSTNSPDFDKLVEQNHPLPRTIDSKLYIWNDWFADRLSDYEAVPESQDPEQAPSPATQNRPKTPQLCPACCGKCGTPFAESIPRGLRAFLFTFVHLAPKCSKGDCAPEWTAPATLIGSYRSVKLVLSLIWGLERPVNCFPWYPGKAHRYPCSDIRRKPSGIEDIYCHTEEHIYTAPEAPRLIPDTRRTATAARDTDDPFLYISDADSDTSDIGDMV</sequence>
<protein>
    <submittedName>
        <fullName evidence="3">Uncharacterized protein</fullName>
    </submittedName>
</protein>
<evidence type="ECO:0000313" key="3">
    <source>
        <dbReference type="EMBL" id="GAA4650650.1"/>
    </source>
</evidence>
<gene>
    <name evidence="3" type="ORF">GCM10023116_29330</name>
</gene>
<evidence type="ECO:0000256" key="2">
    <source>
        <dbReference type="SAM" id="Phobius"/>
    </source>
</evidence>
<feature type="transmembrane region" description="Helical" evidence="2">
    <location>
        <begin position="67"/>
        <end position="91"/>
    </location>
</feature>
<feature type="region of interest" description="Disordered" evidence="1">
    <location>
        <begin position="1"/>
        <end position="43"/>
    </location>
</feature>